<dbReference type="VEuPathDB" id="FungiDB:RhiirFUN_014130"/>
<proteinExistence type="predicted"/>
<gene>
    <name evidence="1" type="ORF">GLOINDRAFT_86553</name>
</gene>
<dbReference type="AlphaFoldDB" id="U9T1T7"/>
<accession>U9T1T7</accession>
<organism evidence="1">
    <name type="scientific">Rhizophagus irregularis (strain DAOM 181602 / DAOM 197198 / MUCL 43194)</name>
    <name type="common">Arbuscular mycorrhizal fungus</name>
    <name type="synonym">Glomus intraradices</name>
    <dbReference type="NCBI Taxonomy" id="747089"/>
    <lineage>
        <taxon>Eukaryota</taxon>
        <taxon>Fungi</taxon>
        <taxon>Fungi incertae sedis</taxon>
        <taxon>Mucoromycota</taxon>
        <taxon>Glomeromycotina</taxon>
        <taxon>Glomeromycetes</taxon>
        <taxon>Glomerales</taxon>
        <taxon>Glomeraceae</taxon>
        <taxon>Rhizophagus</taxon>
    </lineage>
</organism>
<dbReference type="EMBL" id="KI295951">
    <property type="protein sequence ID" value="ESA02105.1"/>
    <property type="molecule type" value="Genomic_DNA"/>
</dbReference>
<evidence type="ECO:0000313" key="1">
    <source>
        <dbReference type="EMBL" id="ESA02105.1"/>
    </source>
</evidence>
<sequence length="127" mass="14763">MLQTNPAIKNRCDQKFIGILVKDQRPISIRDNIGFTEFIYEFDPNYQFPSEKRCKKLLAKGYNQTKKVLISKMEKEWKLDGKILTITMDNGSNMVLIAYMLQLVMGKELIPAEVLVARAKRLMLNYT</sequence>
<dbReference type="HOGENOM" id="CLU_1971677_0_0_1"/>
<reference evidence="1" key="1">
    <citation type="submission" date="2013-07" db="EMBL/GenBank/DDBJ databases">
        <title>The genome of an arbuscular mycorrhizal fungus provides insights into the evolution of the oldest plant symbiosis.</title>
        <authorList>
            <consortium name="DOE Joint Genome Institute"/>
            <person name="Tisserant E."/>
            <person name="Malbreil M."/>
            <person name="Kuo A."/>
            <person name="Kohler A."/>
            <person name="Symeonidi A."/>
            <person name="Balestrini R."/>
            <person name="Charron P."/>
            <person name="Duensing N."/>
            <person name="Frei-dit-Frey N."/>
            <person name="Gianinazzi-Pearson V."/>
            <person name="Gilbert B."/>
            <person name="Handa Y."/>
            <person name="Hijri M."/>
            <person name="Kaul R."/>
            <person name="Kawaguchi M."/>
            <person name="Krajinski F."/>
            <person name="Lammers P."/>
            <person name="Lapierre D."/>
            <person name="Masclaux F.G."/>
            <person name="Murat C."/>
            <person name="Morin E."/>
            <person name="Ndikumana S."/>
            <person name="Pagni M."/>
            <person name="Petitpierre D."/>
            <person name="Requena N."/>
            <person name="Rosikiewicz P."/>
            <person name="Riley R."/>
            <person name="Saito K."/>
            <person name="San Clemente H."/>
            <person name="Shapiro H."/>
            <person name="van Tuinen D."/>
            <person name="Becard G."/>
            <person name="Bonfante P."/>
            <person name="Paszkowski U."/>
            <person name="Shachar-Hill Y."/>
            <person name="Young J.P."/>
            <person name="Sanders I.R."/>
            <person name="Henrissat B."/>
            <person name="Rensing S.A."/>
            <person name="Grigoriev I.V."/>
            <person name="Corradi N."/>
            <person name="Roux C."/>
            <person name="Martin F."/>
        </authorList>
    </citation>
    <scope>NUCLEOTIDE SEQUENCE</scope>
    <source>
        <strain evidence="1">DAOM 197198</strain>
    </source>
</reference>
<protein>
    <submittedName>
        <fullName evidence="1">Uncharacterized protein</fullName>
    </submittedName>
</protein>
<name>U9T1T7_RHIID</name>
<dbReference type="SUPFAM" id="SSF140996">
    <property type="entry name" value="Hermes dimerisation domain"/>
    <property type="match status" value="1"/>
</dbReference>